<keyword evidence="2" id="KW-0430">Lectin</keyword>
<evidence type="ECO:0000313" key="6">
    <source>
        <dbReference type="RefSeq" id="XP_028272114.1"/>
    </source>
</evidence>
<dbReference type="GO" id="GO:0030246">
    <property type="term" value="F:carbohydrate binding"/>
    <property type="evidence" value="ECO:0007669"/>
    <property type="project" value="UniProtKB-KW"/>
</dbReference>
<dbReference type="Proteomes" id="UP000515145">
    <property type="component" value="Chromosome 1"/>
</dbReference>
<dbReference type="SMART" id="SM00034">
    <property type="entry name" value="CLECT"/>
    <property type="match status" value="1"/>
</dbReference>
<evidence type="ECO:0000259" key="4">
    <source>
        <dbReference type="PROSITE" id="PS50041"/>
    </source>
</evidence>
<dbReference type="InParanoid" id="A0A6P7J5Y6"/>
<gene>
    <name evidence="6" type="primary">LOC114442603</name>
</gene>
<keyword evidence="3" id="KW-0812">Transmembrane</keyword>
<accession>A0A6P7J5Y6</accession>
<dbReference type="Gene3D" id="3.10.100.10">
    <property type="entry name" value="Mannose-Binding Protein A, subunit A"/>
    <property type="match status" value="1"/>
</dbReference>
<dbReference type="AlphaFoldDB" id="A0A6P7J5Y6"/>
<dbReference type="CDD" id="cd03590">
    <property type="entry name" value="CLECT_DC-SIGN_like"/>
    <property type="match status" value="1"/>
</dbReference>
<dbReference type="Pfam" id="PF00059">
    <property type="entry name" value="Lectin_C"/>
    <property type="match status" value="1"/>
</dbReference>
<dbReference type="InterPro" id="IPR016187">
    <property type="entry name" value="CTDL_fold"/>
</dbReference>
<keyword evidence="5" id="KW-1185">Reference proteome</keyword>
<dbReference type="InterPro" id="IPR050828">
    <property type="entry name" value="C-type_lectin/matrix_domain"/>
</dbReference>
<dbReference type="InterPro" id="IPR033989">
    <property type="entry name" value="CD209-like_CTLD"/>
</dbReference>
<organism evidence="5 6">
    <name type="scientific">Parambassis ranga</name>
    <name type="common">Indian glassy fish</name>
    <dbReference type="NCBI Taxonomy" id="210632"/>
    <lineage>
        <taxon>Eukaryota</taxon>
        <taxon>Metazoa</taxon>
        <taxon>Chordata</taxon>
        <taxon>Craniata</taxon>
        <taxon>Vertebrata</taxon>
        <taxon>Euteleostomi</taxon>
        <taxon>Actinopterygii</taxon>
        <taxon>Neopterygii</taxon>
        <taxon>Teleostei</taxon>
        <taxon>Neoteleostei</taxon>
        <taxon>Acanthomorphata</taxon>
        <taxon>Ovalentaria</taxon>
        <taxon>Ambassidae</taxon>
        <taxon>Parambassis</taxon>
    </lineage>
</organism>
<comment type="subcellular location">
    <subcellularLocation>
        <location evidence="1">Cell membrane</location>
        <topology evidence="1">Single-pass type II membrane protein</topology>
    </subcellularLocation>
</comment>
<evidence type="ECO:0000256" key="1">
    <source>
        <dbReference type="ARBA" id="ARBA00004401"/>
    </source>
</evidence>
<protein>
    <submittedName>
        <fullName evidence="6">C-type lectin domain family 4 member M-like</fullName>
    </submittedName>
</protein>
<evidence type="ECO:0000256" key="3">
    <source>
        <dbReference type="SAM" id="Phobius"/>
    </source>
</evidence>
<dbReference type="PANTHER" id="PTHR45710:SF8">
    <property type="entry name" value="RERATING FAMILY MEMBER 4"/>
    <property type="match status" value="1"/>
</dbReference>
<sequence length="222" mass="25551">MRMERRNIPVASTRLRKIYRPVIVSFGLLFLLQVVIIVLRLTIIFCPETDPEATVGNLTEEMLKRKMELVPDSFDSPTPGFEATIKTPTDERETLTSIDKYYSKKGWVFFQNSIYYISSTKKSWQASREDCLLKGGDLVIVDNKEEQDFIRQFEMVTWIGLTDTKTEGIWKWVDGTLLNTSYWKISSGITDDGNGENEKKNSWDGEGCGNNNFWICEKTMAV</sequence>
<keyword evidence="3" id="KW-1133">Transmembrane helix</keyword>
<dbReference type="PANTHER" id="PTHR45710">
    <property type="entry name" value="C-TYPE LECTIN DOMAIN-CONTAINING PROTEIN 180"/>
    <property type="match status" value="1"/>
</dbReference>
<evidence type="ECO:0000313" key="5">
    <source>
        <dbReference type="Proteomes" id="UP000515145"/>
    </source>
</evidence>
<feature type="domain" description="C-type lectin" evidence="4">
    <location>
        <begin position="110"/>
        <end position="217"/>
    </location>
</feature>
<evidence type="ECO:0000256" key="2">
    <source>
        <dbReference type="ARBA" id="ARBA00022734"/>
    </source>
</evidence>
<name>A0A6P7J5Y6_9TELE</name>
<dbReference type="RefSeq" id="XP_028272114.1">
    <property type="nucleotide sequence ID" value="XM_028416313.1"/>
</dbReference>
<feature type="transmembrane region" description="Helical" evidence="3">
    <location>
        <begin position="21"/>
        <end position="45"/>
    </location>
</feature>
<dbReference type="InterPro" id="IPR001304">
    <property type="entry name" value="C-type_lectin-like"/>
</dbReference>
<dbReference type="SUPFAM" id="SSF56436">
    <property type="entry name" value="C-type lectin-like"/>
    <property type="match status" value="1"/>
</dbReference>
<proteinExistence type="predicted"/>
<dbReference type="OrthoDB" id="8950604at2759"/>
<dbReference type="GeneID" id="114442603"/>
<dbReference type="PROSITE" id="PS50041">
    <property type="entry name" value="C_TYPE_LECTIN_2"/>
    <property type="match status" value="1"/>
</dbReference>
<keyword evidence="3" id="KW-0472">Membrane</keyword>
<dbReference type="InterPro" id="IPR016186">
    <property type="entry name" value="C-type_lectin-like/link_sf"/>
</dbReference>
<dbReference type="GO" id="GO:0005886">
    <property type="term" value="C:plasma membrane"/>
    <property type="evidence" value="ECO:0007669"/>
    <property type="project" value="UniProtKB-SubCell"/>
</dbReference>
<reference evidence="6" key="1">
    <citation type="submission" date="2025-08" db="UniProtKB">
        <authorList>
            <consortium name="RefSeq"/>
        </authorList>
    </citation>
    <scope>IDENTIFICATION</scope>
</reference>